<dbReference type="GO" id="GO:0003779">
    <property type="term" value="F:actin binding"/>
    <property type="evidence" value="ECO:0007669"/>
    <property type="project" value="TreeGrafter"/>
</dbReference>
<sequence>MILGKDQEGFFTNSLTLGTKCSVIRGSLYVDGDCMCHHAQRVLISVMGKERVHGGVDGGGLNKKVYSMAKYLRDSGF</sequence>
<reference evidence="1" key="1">
    <citation type="submission" date="2025-08" db="UniProtKB">
        <authorList>
            <consortium name="Ensembl"/>
        </authorList>
    </citation>
    <scope>IDENTIFICATION</scope>
</reference>
<dbReference type="PANTHER" id="PTHR13936:SF15">
    <property type="entry name" value="PROFILIN-2"/>
    <property type="match status" value="1"/>
</dbReference>
<dbReference type="Ensembl" id="ENSNGAT00000017796.1">
    <property type="protein sequence ID" value="ENSNGAP00000012240.1"/>
    <property type="gene ID" value="ENSNGAG00000014167.1"/>
</dbReference>
<keyword evidence="2" id="KW-1185">Reference proteome</keyword>
<evidence type="ECO:0000313" key="2">
    <source>
        <dbReference type="Proteomes" id="UP000694381"/>
    </source>
</evidence>
<dbReference type="PANTHER" id="PTHR13936">
    <property type="entry name" value="PROFILIN"/>
    <property type="match status" value="1"/>
</dbReference>
<dbReference type="OMA" id="CHHAQRV"/>
<dbReference type="InterPro" id="IPR036140">
    <property type="entry name" value="PFN_sf"/>
</dbReference>
<dbReference type="GO" id="GO:0032233">
    <property type="term" value="P:positive regulation of actin filament bundle assembly"/>
    <property type="evidence" value="ECO:0007669"/>
    <property type="project" value="TreeGrafter"/>
</dbReference>
<dbReference type="GeneTree" id="ENSGT00940000153664"/>
<organism evidence="1 2">
    <name type="scientific">Nannospalax galili</name>
    <name type="common">Northern Israeli blind subterranean mole rat</name>
    <name type="synonym">Spalax galili</name>
    <dbReference type="NCBI Taxonomy" id="1026970"/>
    <lineage>
        <taxon>Eukaryota</taxon>
        <taxon>Metazoa</taxon>
        <taxon>Chordata</taxon>
        <taxon>Craniata</taxon>
        <taxon>Vertebrata</taxon>
        <taxon>Euteleostomi</taxon>
        <taxon>Mammalia</taxon>
        <taxon>Eutheria</taxon>
        <taxon>Euarchontoglires</taxon>
        <taxon>Glires</taxon>
        <taxon>Rodentia</taxon>
        <taxon>Myomorpha</taxon>
        <taxon>Muroidea</taxon>
        <taxon>Spalacidae</taxon>
        <taxon>Spalacinae</taxon>
        <taxon>Nannospalax</taxon>
    </lineage>
</organism>
<dbReference type="SUPFAM" id="SSF55770">
    <property type="entry name" value="Profilin (actin-binding protein)"/>
    <property type="match status" value="1"/>
</dbReference>
<protein>
    <recommendedName>
        <fullName evidence="3">Profilin</fullName>
    </recommendedName>
</protein>
<evidence type="ECO:0000313" key="1">
    <source>
        <dbReference type="Ensembl" id="ENSNGAP00000012240.1"/>
    </source>
</evidence>
<evidence type="ECO:0008006" key="3">
    <source>
        <dbReference type="Google" id="ProtNLM"/>
    </source>
</evidence>
<dbReference type="AlphaFoldDB" id="A0A8C6R4P2"/>
<accession>A0A8C6R4P2</accession>
<dbReference type="GO" id="GO:0005737">
    <property type="term" value="C:cytoplasm"/>
    <property type="evidence" value="ECO:0007669"/>
    <property type="project" value="TreeGrafter"/>
</dbReference>
<dbReference type="Proteomes" id="UP000694381">
    <property type="component" value="Unassembled WGS sequence"/>
</dbReference>
<proteinExistence type="predicted"/>
<name>A0A8C6R4P2_NANGA</name>
<dbReference type="GO" id="GO:0030833">
    <property type="term" value="P:regulation of actin filament polymerization"/>
    <property type="evidence" value="ECO:0007669"/>
    <property type="project" value="TreeGrafter"/>
</dbReference>
<dbReference type="Gene3D" id="3.30.450.30">
    <property type="entry name" value="Dynein light chain 2a, cytoplasmic"/>
    <property type="match status" value="1"/>
</dbReference>
<reference evidence="1" key="2">
    <citation type="submission" date="2025-09" db="UniProtKB">
        <authorList>
            <consortium name="Ensembl"/>
        </authorList>
    </citation>
    <scope>IDENTIFICATION</scope>
</reference>